<evidence type="ECO:0000256" key="1">
    <source>
        <dbReference type="SAM" id="MobiDB-lite"/>
    </source>
</evidence>
<evidence type="ECO:0000313" key="2">
    <source>
        <dbReference type="EMBL" id="CAB9496529.1"/>
    </source>
</evidence>
<feature type="compositionally biased region" description="Acidic residues" evidence="1">
    <location>
        <begin position="285"/>
        <end position="299"/>
    </location>
</feature>
<reference evidence="2" key="1">
    <citation type="submission" date="2020-06" db="EMBL/GenBank/DDBJ databases">
        <authorList>
            <consortium name="Plant Systems Biology data submission"/>
        </authorList>
    </citation>
    <scope>NUCLEOTIDE SEQUENCE</scope>
    <source>
        <strain evidence="2">D6</strain>
    </source>
</reference>
<gene>
    <name evidence="2" type="ORF">SEMRO_6_G005000.1</name>
</gene>
<proteinExistence type="predicted"/>
<name>A0A9N8D957_9STRA</name>
<accession>A0A9N8D957</accession>
<dbReference type="Proteomes" id="UP001153069">
    <property type="component" value="Unassembled WGS sequence"/>
</dbReference>
<dbReference type="AlphaFoldDB" id="A0A9N8D957"/>
<protein>
    <submittedName>
        <fullName evidence="2">Uncharacterized protein</fullName>
    </submittedName>
</protein>
<organism evidence="2 3">
    <name type="scientific">Seminavis robusta</name>
    <dbReference type="NCBI Taxonomy" id="568900"/>
    <lineage>
        <taxon>Eukaryota</taxon>
        <taxon>Sar</taxon>
        <taxon>Stramenopiles</taxon>
        <taxon>Ochrophyta</taxon>
        <taxon>Bacillariophyta</taxon>
        <taxon>Bacillariophyceae</taxon>
        <taxon>Bacillariophycidae</taxon>
        <taxon>Naviculales</taxon>
        <taxon>Naviculaceae</taxon>
        <taxon>Seminavis</taxon>
    </lineage>
</organism>
<keyword evidence="3" id="KW-1185">Reference proteome</keyword>
<comment type="caution">
    <text evidence="2">The sequence shown here is derived from an EMBL/GenBank/DDBJ whole genome shotgun (WGS) entry which is preliminary data.</text>
</comment>
<dbReference type="EMBL" id="CAICTM010000006">
    <property type="protein sequence ID" value="CAB9496529.1"/>
    <property type="molecule type" value="Genomic_DNA"/>
</dbReference>
<evidence type="ECO:0000313" key="3">
    <source>
        <dbReference type="Proteomes" id="UP001153069"/>
    </source>
</evidence>
<feature type="compositionally biased region" description="Polar residues" evidence="1">
    <location>
        <begin position="300"/>
        <end position="312"/>
    </location>
</feature>
<sequence>MVASVVVIRSIDDLVSAVWSPERETVDTLHFQITKTQLPHRTFQRFVELFSLHGSRFEHVTAVILDADVYWTRTAARDFMTQLATLPLQSFTWVSTTTTTTSTTGEIPIPLLTILCTHCQGLERLVLDGLRFLTSTVEERIQEDGTTSHVSETLVPFHQALRSQLANLKLFQCVHCVITEPGSSASSSNNNILMDRLWVDELLKSLAYVTSLECMDIRVQATIDDDGDAVGGRILLGLCKKGDITDAAVNRLTRQILQAQIPSGGHGPYQRMRLWIANGYGCQDDDDGDDGDDDADDYMDQSQQGGDSYSNNQHHPEQLLLDICRALENNTFLEGLRVRGGSKEEASPSLIVTSAVIDAYKELLESGKNYALTCCDLMTIQGEQIDLYCKLNSMDRGYIMKEIDSMNQRDWVEDVLLDFVDDLDALYYWNRLHPLLLTQHIVLE</sequence>
<feature type="region of interest" description="Disordered" evidence="1">
    <location>
        <begin position="285"/>
        <end position="312"/>
    </location>
</feature>